<dbReference type="EMBL" id="AMPO01000002">
    <property type="protein sequence ID" value="EKF86480.1"/>
    <property type="molecule type" value="Genomic_DNA"/>
</dbReference>
<keyword evidence="2" id="KW-0479">Metal-binding</keyword>
<dbReference type="AlphaFoldDB" id="K2RUN6"/>
<evidence type="ECO:0000313" key="8">
    <source>
        <dbReference type="Proteomes" id="UP000007360"/>
    </source>
</evidence>
<dbReference type="OrthoDB" id="42878at2157"/>
<protein>
    <submittedName>
        <fullName evidence="7">CoB--CoM heterodisulfide reductase</fullName>
    </submittedName>
</protein>
<evidence type="ECO:0000256" key="2">
    <source>
        <dbReference type="ARBA" id="ARBA00022723"/>
    </source>
</evidence>
<proteinExistence type="predicted"/>
<feature type="domain" description="Cysteine-rich" evidence="6">
    <location>
        <begin position="3"/>
        <end position="81"/>
    </location>
</feature>
<organism evidence="7 8">
    <name type="scientific">Methanobacterium formicicum (strain DSM 3637 / PP1)</name>
    <dbReference type="NCBI Taxonomy" id="1204725"/>
    <lineage>
        <taxon>Archaea</taxon>
        <taxon>Methanobacteriati</taxon>
        <taxon>Methanobacteriota</taxon>
        <taxon>Methanomada group</taxon>
        <taxon>Methanobacteria</taxon>
        <taxon>Methanobacteriales</taxon>
        <taxon>Methanobacteriaceae</taxon>
        <taxon>Methanobacterium</taxon>
    </lineage>
</organism>
<keyword evidence="8" id="KW-1185">Reference proteome</keyword>
<dbReference type="GO" id="GO:0005886">
    <property type="term" value="C:plasma membrane"/>
    <property type="evidence" value="ECO:0007669"/>
    <property type="project" value="TreeGrafter"/>
</dbReference>
<dbReference type="Proteomes" id="UP000007360">
    <property type="component" value="Unassembled WGS sequence"/>
</dbReference>
<sequence>MIYFQGCTARDKLKNISRNTQIILDIAGVDYKILQDEDCCGSILLRTGFQEDAHKLMINTYKKLKGEKIVVSCAGCYRTLKKDYSEVFGEELDVTHISQLLEELIKEGKIRTKKESLKVTYHDPCHLGRHCGEYEAPRRVIGEKAELVEMDKTGEHASCCGAGGGVKSAYPELSSEISNKIIDEALKTGADLMVTCCPFCVLNLESDRMKVMDLTEFMLLGDALFSGENDTINLKGRGTLNSEENSTLKSDALLSKEKVVSDKHQGVSNG</sequence>
<evidence type="ECO:0000256" key="5">
    <source>
        <dbReference type="ARBA" id="ARBA00023014"/>
    </source>
</evidence>
<dbReference type="GO" id="GO:0016491">
    <property type="term" value="F:oxidoreductase activity"/>
    <property type="evidence" value="ECO:0007669"/>
    <property type="project" value="UniProtKB-KW"/>
</dbReference>
<keyword evidence="4" id="KW-0408">Iron</keyword>
<evidence type="ECO:0000256" key="1">
    <source>
        <dbReference type="ARBA" id="ARBA00022485"/>
    </source>
</evidence>
<comment type="caution">
    <text evidence="7">The sequence shown here is derived from an EMBL/GenBank/DDBJ whole genome shotgun (WGS) entry which is preliminary data.</text>
</comment>
<dbReference type="PANTHER" id="PTHR43255:SF1">
    <property type="entry name" value="IRON-SULFUR-BINDING OXIDOREDUCTASE FADF-RELATED"/>
    <property type="match status" value="1"/>
</dbReference>
<dbReference type="PANTHER" id="PTHR43255">
    <property type="entry name" value="IRON-SULFUR-BINDING OXIDOREDUCTASE FADF-RELATED-RELATED"/>
    <property type="match status" value="1"/>
</dbReference>
<dbReference type="RefSeq" id="WP_004029866.1">
    <property type="nucleotide sequence ID" value="NZ_AMPO01000002.1"/>
</dbReference>
<dbReference type="Pfam" id="PF02754">
    <property type="entry name" value="CCG"/>
    <property type="match status" value="2"/>
</dbReference>
<dbReference type="GO" id="GO:0046872">
    <property type="term" value="F:metal ion binding"/>
    <property type="evidence" value="ECO:0007669"/>
    <property type="project" value="UniProtKB-KW"/>
</dbReference>
<keyword evidence="5" id="KW-0411">Iron-sulfur</keyword>
<accession>K2RUN6</accession>
<feature type="domain" description="Cysteine-rich" evidence="6">
    <location>
        <begin position="119"/>
        <end position="204"/>
    </location>
</feature>
<dbReference type="GO" id="GO:0051539">
    <property type="term" value="F:4 iron, 4 sulfur cluster binding"/>
    <property type="evidence" value="ECO:0007669"/>
    <property type="project" value="UniProtKB-KW"/>
</dbReference>
<evidence type="ECO:0000313" key="7">
    <source>
        <dbReference type="EMBL" id="EKF86480.1"/>
    </source>
</evidence>
<name>K2RUN6_METFP</name>
<dbReference type="PATRIC" id="fig|1204725.3.peg.667"/>
<reference evidence="7 8" key="1">
    <citation type="journal article" date="2012" name="J. Bacteriol.">
        <title>Draft genome sequence of Methanobacterium formicicum DSM 3637, an archaebacterium isolated from the methane producer amoeba Pelomyxa palustris.</title>
        <authorList>
            <person name="Gutierrez G."/>
        </authorList>
    </citation>
    <scope>NUCLEOTIDE SEQUENCE [LARGE SCALE GENOMIC DNA]</scope>
    <source>
        <strain evidence="8">DSM 3637 / PP1</strain>
    </source>
</reference>
<gene>
    <name evidence="7" type="ORF">A994_03318</name>
</gene>
<dbReference type="InterPro" id="IPR004017">
    <property type="entry name" value="Cys_rich_dom"/>
</dbReference>
<evidence type="ECO:0000256" key="3">
    <source>
        <dbReference type="ARBA" id="ARBA00023002"/>
    </source>
</evidence>
<dbReference type="InterPro" id="IPR051460">
    <property type="entry name" value="HdrC_iron-sulfur_subunit"/>
</dbReference>
<keyword evidence="1" id="KW-0004">4Fe-4S</keyword>
<evidence type="ECO:0000256" key="4">
    <source>
        <dbReference type="ARBA" id="ARBA00023004"/>
    </source>
</evidence>
<keyword evidence="3" id="KW-0560">Oxidoreductase</keyword>
<evidence type="ECO:0000259" key="6">
    <source>
        <dbReference type="Pfam" id="PF02754"/>
    </source>
</evidence>